<evidence type="ECO:0000313" key="4">
    <source>
        <dbReference type="EMBL" id="QKJ27131.1"/>
    </source>
</evidence>
<feature type="transmembrane region" description="Helical" evidence="2">
    <location>
        <begin position="625"/>
        <end position="649"/>
    </location>
</feature>
<name>A0A7L5JPJ5_9BACT</name>
<dbReference type="AlphaFoldDB" id="A0A7L5JPJ5"/>
<protein>
    <submittedName>
        <fullName evidence="4">Putative membrane protein</fullName>
    </submittedName>
</protein>
<dbReference type="EMBL" id="CP054051">
    <property type="protein sequence ID" value="QKJ27131.1"/>
    <property type="molecule type" value="Genomic_DNA"/>
</dbReference>
<feature type="signal peptide" evidence="3">
    <location>
        <begin position="1"/>
        <end position="19"/>
    </location>
</feature>
<keyword evidence="2" id="KW-0812">Transmembrane</keyword>
<keyword evidence="3" id="KW-0732">Signal</keyword>
<evidence type="ECO:0000313" key="5">
    <source>
        <dbReference type="Proteomes" id="UP000509513"/>
    </source>
</evidence>
<feature type="region of interest" description="Disordered" evidence="1">
    <location>
        <begin position="492"/>
        <end position="513"/>
    </location>
</feature>
<evidence type="ECO:0000256" key="1">
    <source>
        <dbReference type="SAM" id="MobiDB-lite"/>
    </source>
</evidence>
<organism evidence="4 5">
    <name type="scientific">Aliarcobacter cibarius</name>
    <dbReference type="NCBI Taxonomy" id="255507"/>
    <lineage>
        <taxon>Bacteria</taxon>
        <taxon>Pseudomonadati</taxon>
        <taxon>Campylobacterota</taxon>
        <taxon>Epsilonproteobacteria</taxon>
        <taxon>Campylobacterales</taxon>
        <taxon>Arcobacteraceae</taxon>
        <taxon>Aliarcobacter</taxon>
    </lineage>
</organism>
<feature type="region of interest" description="Disordered" evidence="1">
    <location>
        <begin position="318"/>
        <end position="385"/>
    </location>
</feature>
<dbReference type="Proteomes" id="UP000509513">
    <property type="component" value="Chromosome"/>
</dbReference>
<feature type="compositionally biased region" description="Gly residues" evidence="1">
    <location>
        <begin position="494"/>
        <end position="507"/>
    </location>
</feature>
<evidence type="ECO:0000256" key="2">
    <source>
        <dbReference type="SAM" id="Phobius"/>
    </source>
</evidence>
<sequence>MKKLLFSLLVLLSVNQLFASYCYVKNQTWQTGGISGCSYGTGLNGAKLTYMHQLPDNPDGGQCKGRMYVCEDREGSIPSGASLLPSYVTYNPNALIGEYPYICGKNTESWYSIFEGASGEGFYSCEGGFPVHLPNVDSINPNDQENPLSCSENYTQIYILGFNQRHKSGYSSFSCFPKFDETGEFSDSKLDELSNSLKSGALTGDLMVDPITYNNDDGSTTMILPDGTKQTIYPNGALITEYPNNEIKVDYLFGDLAPNKTGNFIKYQAIDKLGNKYFETNEGVKYLLEPNGDLTKYKDGITLTEKVDYNTWKPIQTYGHKTGSGSGSGSISSNTGSGSGSDSNGQYLDGTNIGDTSNESGVGGEVPEIKEEEEEEEEAKSCSDPNLTYQQKMFCEINRGFRKINQEDNPEMSINNMLAKYNETMNRNELAIAYNLRQTAIQSGEAIILQKQQNNKLQDLNLLSSNETSQYSAIKTGIDSLTSNLSRLFPSLTNGGGTGGGSTGGTGSNEEGTIGNTANLDEYFYSDSTVNTDNVTNNANDTDSIIDSLISVYGTFVNNINNSFNIIQTQIQDTKSLITGTNNIFEKQNIINCPISYQFDLSQYNLSKKEINIDICKYFSELKTFGYFIVYVSLMFALMFSTLFIIGVLSK</sequence>
<proteinExistence type="predicted"/>
<dbReference type="KEGG" id="acib:ACBT_1222"/>
<evidence type="ECO:0000256" key="3">
    <source>
        <dbReference type="SAM" id="SignalP"/>
    </source>
</evidence>
<feature type="chain" id="PRO_5029786418" evidence="3">
    <location>
        <begin position="20"/>
        <end position="651"/>
    </location>
</feature>
<feature type="compositionally biased region" description="Low complexity" evidence="1">
    <location>
        <begin position="329"/>
        <end position="345"/>
    </location>
</feature>
<keyword evidence="2" id="KW-1133">Transmembrane helix</keyword>
<dbReference type="RefSeq" id="WP_024774935.1">
    <property type="nucleotide sequence ID" value="NZ_CP054051.1"/>
</dbReference>
<gene>
    <name evidence="4" type="ORF">ACBT_1222</name>
</gene>
<keyword evidence="2" id="KW-0472">Membrane</keyword>
<reference evidence="4 5" key="1">
    <citation type="submission" date="2020-05" db="EMBL/GenBank/DDBJ databases">
        <title>Complete genome sequencing of Campylobacter and Arcobacter type strains.</title>
        <authorList>
            <person name="Miller W.G."/>
            <person name="Yee E."/>
        </authorList>
    </citation>
    <scope>NUCLEOTIDE SEQUENCE [LARGE SCALE GENOMIC DNA]</scope>
    <source>
        <strain evidence="4 5">LMG 21996</strain>
    </source>
</reference>
<accession>A0A7L5JPJ5</accession>